<comment type="caution">
    <text evidence="1">The sequence shown here is derived from an EMBL/GenBank/DDBJ whole genome shotgun (WGS) entry which is preliminary data.</text>
</comment>
<accession>A0AAD4QW27</accession>
<dbReference type="EMBL" id="JAKKPZ010000705">
    <property type="protein sequence ID" value="KAI1692853.1"/>
    <property type="molecule type" value="Genomic_DNA"/>
</dbReference>
<dbReference type="AlphaFoldDB" id="A0AAD4QW27"/>
<evidence type="ECO:0000313" key="2">
    <source>
        <dbReference type="Proteomes" id="UP001201812"/>
    </source>
</evidence>
<evidence type="ECO:0000313" key="1">
    <source>
        <dbReference type="EMBL" id="KAI1692853.1"/>
    </source>
</evidence>
<sequence length="102" mass="11862">MTGGHCTSAVIITNYGLTNVLDGLAKKFTEFKNGDKCKVIPSIQSRIHRDEVELFKSHLGEFIVKEEIDVDEIYYKRKVKEIVFEFVNNDIDQKCQFFATYY</sequence>
<dbReference type="Proteomes" id="UP001201812">
    <property type="component" value="Unassembled WGS sequence"/>
</dbReference>
<proteinExistence type="predicted"/>
<keyword evidence="2" id="KW-1185">Reference proteome</keyword>
<protein>
    <submittedName>
        <fullName evidence="1">Uncharacterized protein</fullName>
    </submittedName>
</protein>
<organism evidence="1 2">
    <name type="scientific">Ditylenchus destructor</name>
    <dbReference type="NCBI Taxonomy" id="166010"/>
    <lineage>
        <taxon>Eukaryota</taxon>
        <taxon>Metazoa</taxon>
        <taxon>Ecdysozoa</taxon>
        <taxon>Nematoda</taxon>
        <taxon>Chromadorea</taxon>
        <taxon>Rhabditida</taxon>
        <taxon>Tylenchina</taxon>
        <taxon>Tylenchomorpha</taxon>
        <taxon>Sphaerularioidea</taxon>
        <taxon>Anguinidae</taxon>
        <taxon>Anguininae</taxon>
        <taxon>Ditylenchus</taxon>
    </lineage>
</organism>
<reference evidence="1" key="1">
    <citation type="submission" date="2022-01" db="EMBL/GenBank/DDBJ databases">
        <title>Genome Sequence Resource for Two Populations of Ditylenchus destructor, the Migratory Endoparasitic Phytonematode.</title>
        <authorList>
            <person name="Zhang H."/>
            <person name="Lin R."/>
            <person name="Xie B."/>
        </authorList>
    </citation>
    <scope>NUCLEOTIDE SEQUENCE</scope>
    <source>
        <strain evidence="1">BazhouSP</strain>
    </source>
</reference>
<name>A0AAD4QW27_9BILA</name>
<gene>
    <name evidence="1" type="ORF">DdX_20995</name>
</gene>